<organism evidence="1 2">
    <name type="scientific">Clunio marinus</name>
    <dbReference type="NCBI Taxonomy" id="568069"/>
    <lineage>
        <taxon>Eukaryota</taxon>
        <taxon>Metazoa</taxon>
        <taxon>Ecdysozoa</taxon>
        <taxon>Arthropoda</taxon>
        <taxon>Hexapoda</taxon>
        <taxon>Insecta</taxon>
        <taxon>Pterygota</taxon>
        <taxon>Neoptera</taxon>
        <taxon>Endopterygota</taxon>
        <taxon>Diptera</taxon>
        <taxon>Nematocera</taxon>
        <taxon>Chironomoidea</taxon>
        <taxon>Chironomidae</taxon>
        <taxon>Clunio</taxon>
    </lineage>
</organism>
<sequence length="107" mass="12266">MSNNAILLWAYQLTAVENGIEFNHLRRKSAALRIRISRASFVFKYLPSDVTMRSIKLTTYRLGFLPDQTIGNKLEQNSLTFYFGLTEDKMVIFGGFISSFRAAFESI</sequence>
<dbReference type="Proteomes" id="UP000183832">
    <property type="component" value="Unassembled WGS sequence"/>
</dbReference>
<reference evidence="1 2" key="1">
    <citation type="submission" date="2015-04" db="EMBL/GenBank/DDBJ databases">
        <authorList>
            <person name="Syromyatnikov M.Y."/>
            <person name="Popov V.N."/>
        </authorList>
    </citation>
    <scope>NUCLEOTIDE SEQUENCE [LARGE SCALE GENOMIC DNA]</scope>
</reference>
<dbReference type="EMBL" id="CVRI01000042">
    <property type="protein sequence ID" value="CRK95507.1"/>
    <property type="molecule type" value="Genomic_DNA"/>
</dbReference>
<protein>
    <submittedName>
        <fullName evidence="1">CLUMA_CG008976, isoform A</fullName>
    </submittedName>
</protein>
<gene>
    <name evidence="1" type="ORF">CLUMA_CG008976</name>
</gene>
<dbReference type="AlphaFoldDB" id="A0A1J1I5P7"/>
<evidence type="ECO:0000313" key="1">
    <source>
        <dbReference type="EMBL" id="CRK95507.1"/>
    </source>
</evidence>
<evidence type="ECO:0000313" key="2">
    <source>
        <dbReference type="Proteomes" id="UP000183832"/>
    </source>
</evidence>
<accession>A0A1J1I5P7</accession>
<name>A0A1J1I5P7_9DIPT</name>
<keyword evidence="2" id="KW-1185">Reference proteome</keyword>
<proteinExistence type="predicted"/>